<dbReference type="InParanoid" id="A0A165HFC2"/>
<reference evidence="1 2" key="1">
    <citation type="journal article" date="2016" name="Mol. Biol. Evol.">
        <title>Comparative Genomics of Early-Diverging Mushroom-Forming Fungi Provides Insights into the Origins of Lignocellulose Decay Capabilities.</title>
        <authorList>
            <person name="Nagy L.G."/>
            <person name="Riley R."/>
            <person name="Tritt A."/>
            <person name="Adam C."/>
            <person name="Daum C."/>
            <person name="Floudas D."/>
            <person name="Sun H."/>
            <person name="Yadav J.S."/>
            <person name="Pangilinan J."/>
            <person name="Larsson K.H."/>
            <person name="Matsuura K."/>
            <person name="Barry K."/>
            <person name="Labutti K."/>
            <person name="Kuo R."/>
            <person name="Ohm R.A."/>
            <person name="Bhattacharya S.S."/>
            <person name="Shirouzu T."/>
            <person name="Yoshinaga Y."/>
            <person name="Martin F.M."/>
            <person name="Grigoriev I.V."/>
            <person name="Hibbett D.S."/>
        </authorList>
    </citation>
    <scope>NUCLEOTIDE SEQUENCE [LARGE SCALE GENOMIC DNA]</scope>
    <source>
        <strain evidence="1 2">HHB12029</strain>
    </source>
</reference>
<proteinExistence type="predicted"/>
<protein>
    <submittedName>
        <fullName evidence="1">Uncharacterized protein</fullName>
    </submittedName>
</protein>
<evidence type="ECO:0000313" key="2">
    <source>
        <dbReference type="Proteomes" id="UP000077266"/>
    </source>
</evidence>
<sequence>MCLSSCPPTMSPDAMLHWRDHHALQTVVHVVVESALARISDDAVAGVLDEIRQAVLEALDSHDFVKAAMRPTTPSGCPELLSCDTQVIPLTQERSRQLSLLLRSSRGVGAASCTASCMTRTWTLFCI</sequence>
<dbReference type="EMBL" id="KV426018">
    <property type="protein sequence ID" value="KZV91885.1"/>
    <property type="molecule type" value="Genomic_DNA"/>
</dbReference>
<evidence type="ECO:0000313" key="1">
    <source>
        <dbReference type="EMBL" id="KZV91885.1"/>
    </source>
</evidence>
<gene>
    <name evidence="1" type="ORF">EXIGLDRAFT_85245</name>
</gene>
<organism evidence="1 2">
    <name type="scientific">Exidia glandulosa HHB12029</name>
    <dbReference type="NCBI Taxonomy" id="1314781"/>
    <lineage>
        <taxon>Eukaryota</taxon>
        <taxon>Fungi</taxon>
        <taxon>Dikarya</taxon>
        <taxon>Basidiomycota</taxon>
        <taxon>Agaricomycotina</taxon>
        <taxon>Agaricomycetes</taxon>
        <taxon>Auriculariales</taxon>
        <taxon>Exidiaceae</taxon>
        <taxon>Exidia</taxon>
    </lineage>
</organism>
<name>A0A165HFC2_EXIGL</name>
<accession>A0A165HFC2</accession>
<dbReference type="Proteomes" id="UP000077266">
    <property type="component" value="Unassembled WGS sequence"/>
</dbReference>
<dbReference type="AlphaFoldDB" id="A0A165HFC2"/>
<keyword evidence="2" id="KW-1185">Reference proteome</keyword>